<dbReference type="InterPro" id="IPR038595">
    <property type="entry name" value="LOR_sf"/>
</dbReference>
<sequence length="292" mass="32087">MAAEYGKLQQNPNYVVEMAMGPPFAELVAQTPGSGIEMSRIYGRGITRFVLKAAHLSKDDYRIFNADGHLVMNMHHPGKNPLDSLDPLGLTNTDNHFQYQTMGEWEAHCDVTGRAGMPSFQIRPKTFSRHGRQYVKTSDGHYFFSIAKQGKLHTMSVLPHYEVCRGDDNDAEVYTIVGDLMERTMQIKNDKDETIAMVQKSLTALILSQTLGGGSEMLIDIAPGVDCSAILAIVLAMKQVGAHYAKDAIGNFVLNPLQDSVVDSAMEQTGSIGSTITGLADKAVRFGRLFQQ</sequence>
<gene>
    <name evidence="2" type="ORF">CCAE0312_LOCUS6884</name>
</gene>
<comment type="similarity">
    <text evidence="1">Belongs to the LOR family.</text>
</comment>
<dbReference type="Pfam" id="PF04525">
    <property type="entry name" value="LOR"/>
    <property type="match status" value="1"/>
</dbReference>
<dbReference type="AlphaFoldDB" id="A0A7S1XFY0"/>
<evidence type="ECO:0000256" key="1">
    <source>
        <dbReference type="ARBA" id="ARBA00005437"/>
    </source>
</evidence>
<evidence type="ECO:0000313" key="2">
    <source>
        <dbReference type="EMBL" id="CAD9234794.1"/>
    </source>
</evidence>
<dbReference type="InterPro" id="IPR025659">
    <property type="entry name" value="Tubby-like_C"/>
</dbReference>
<dbReference type="EMBL" id="HBGH01012360">
    <property type="protein sequence ID" value="CAD9234794.1"/>
    <property type="molecule type" value="Transcribed_RNA"/>
</dbReference>
<dbReference type="Gene3D" id="2.40.160.200">
    <property type="entry name" value="LURP1-related"/>
    <property type="match status" value="1"/>
</dbReference>
<reference evidence="2" key="1">
    <citation type="submission" date="2021-01" db="EMBL/GenBank/DDBJ databases">
        <authorList>
            <person name="Corre E."/>
            <person name="Pelletier E."/>
            <person name="Niang G."/>
            <person name="Scheremetjew M."/>
            <person name="Finn R."/>
            <person name="Kale V."/>
            <person name="Holt S."/>
            <person name="Cochrane G."/>
            <person name="Meng A."/>
            <person name="Brown T."/>
            <person name="Cohen L."/>
        </authorList>
    </citation>
    <scope>NUCLEOTIDE SEQUENCE</scope>
    <source>
        <strain evidence="2">SAG 36.94</strain>
    </source>
</reference>
<accession>A0A7S1XFY0</accession>
<proteinExistence type="inferred from homology"/>
<organism evidence="2">
    <name type="scientific">Compsopogon caeruleus</name>
    <dbReference type="NCBI Taxonomy" id="31354"/>
    <lineage>
        <taxon>Eukaryota</taxon>
        <taxon>Rhodophyta</taxon>
        <taxon>Compsopogonophyceae</taxon>
        <taxon>Compsopogonales</taxon>
        <taxon>Compsopogonaceae</taxon>
        <taxon>Compsopogon</taxon>
    </lineage>
</organism>
<name>A0A7S1XFY0_9RHOD</name>
<dbReference type="InterPro" id="IPR007612">
    <property type="entry name" value="LOR"/>
</dbReference>
<protein>
    <submittedName>
        <fullName evidence="2">Uncharacterized protein</fullName>
    </submittedName>
</protein>
<dbReference type="SUPFAM" id="SSF54518">
    <property type="entry name" value="Tubby C-terminal domain-like"/>
    <property type="match status" value="1"/>
</dbReference>